<dbReference type="Gene3D" id="3.40.50.1700">
    <property type="entry name" value="Glycoside hydrolase family 3 C-terminal domain"/>
    <property type="match status" value="1"/>
</dbReference>
<evidence type="ECO:0000259" key="7">
    <source>
        <dbReference type="SMART" id="SM01217"/>
    </source>
</evidence>
<dbReference type="Gene3D" id="2.60.40.10">
    <property type="entry name" value="Immunoglobulins"/>
    <property type="match status" value="1"/>
</dbReference>
<comment type="similarity">
    <text evidence="2">Belongs to the glycosyl hydrolase 3 family.</text>
</comment>
<keyword evidence="6" id="KW-0326">Glycosidase</keyword>
<evidence type="ECO:0000256" key="3">
    <source>
        <dbReference type="ARBA" id="ARBA00012744"/>
    </source>
</evidence>
<dbReference type="Pfam" id="PF00933">
    <property type="entry name" value="Glyco_hydro_3"/>
    <property type="match status" value="1"/>
</dbReference>
<keyword evidence="5 8" id="KW-0378">Hydrolase</keyword>
<dbReference type="SUPFAM" id="SSF51445">
    <property type="entry name" value="(Trans)glycosidases"/>
    <property type="match status" value="1"/>
</dbReference>
<protein>
    <recommendedName>
        <fullName evidence="3">beta-glucosidase</fullName>
        <ecNumber evidence="3">3.2.1.21</ecNumber>
    </recommendedName>
</protein>
<accession>A0A9D2CYS6</accession>
<gene>
    <name evidence="8" type="ORF">H9727_03630</name>
</gene>
<dbReference type="PRINTS" id="PR00133">
    <property type="entry name" value="GLHYDRLASE3"/>
</dbReference>
<dbReference type="InterPro" id="IPR001764">
    <property type="entry name" value="Glyco_hydro_3_N"/>
</dbReference>
<evidence type="ECO:0000313" key="9">
    <source>
        <dbReference type="Proteomes" id="UP000824132"/>
    </source>
</evidence>
<dbReference type="InterPro" id="IPR026891">
    <property type="entry name" value="Fn3-like"/>
</dbReference>
<dbReference type="InterPro" id="IPR036881">
    <property type="entry name" value="Glyco_hydro_3_C_sf"/>
</dbReference>
<dbReference type="Pfam" id="PF14310">
    <property type="entry name" value="Fn3-like"/>
    <property type="match status" value="1"/>
</dbReference>
<dbReference type="InterPro" id="IPR017853">
    <property type="entry name" value="GH"/>
</dbReference>
<dbReference type="InterPro" id="IPR002772">
    <property type="entry name" value="Glyco_hydro_3_C"/>
</dbReference>
<keyword evidence="4" id="KW-0732">Signal</keyword>
<dbReference type="InterPro" id="IPR036962">
    <property type="entry name" value="Glyco_hydro_3_N_sf"/>
</dbReference>
<dbReference type="Pfam" id="PF01915">
    <property type="entry name" value="Glyco_hydro_3_C"/>
    <property type="match status" value="1"/>
</dbReference>
<proteinExistence type="inferred from homology"/>
<name>A0A9D2CYS6_9FIRM</name>
<evidence type="ECO:0000313" key="8">
    <source>
        <dbReference type="EMBL" id="HIZ03355.1"/>
    </source>
</evidence>
<dbReference type="SMART" id="SM01217">
    <property type="entry name" value="Fn3_like"/>
    <property type="match status" value="1"/>
</dbReference>
<reference evidence="8" key="2">
    <citation type="submission" date="2021-04" db="EMBL/GenBank/DDBJ databases">
        <authorList>
            <person name="Gilroy R."/>
        </authorList>
    </citation>
    <scope>NUCLEOTIDE SEQUENCE</scope>
    <source>
        <strain evidence="8">CHK187-5294</strain>
    </source>
</reference>
<dbReference type="SUPFAM" id="SSF52279">
    <property type="entry name" value="Beta-D-glucan exohydrolase, C-terminal domain"/>
    <property type="match status" value="1"/>
</dbReference>
<dbReference type="InterPro" id="IPR013783">
    <property type="entry name" value="Ig-like_fold"/>
</dbReference>
<evidence type="ECO:0000256" key="2">
    <source>
        <dbReference type="ARBA" id="ARBA00005336"/>
    </source>
</evidence>
<evidence type="ECO:0000256" key="6">
    <source>
        <dbReference type="ARBA" id="ARBA00023295"/>
    </source>
</evidence>
<dbReference type="PANTHER" id="PTHR30620:SF16">
    <property type="entry name" value="LYSOSOMAL BETA GLUCOSIDASE"/>
    <property type="match status" value="1"/>
</dbReference>
<evidence type="ECO:0000256" key="4">
    <source>
        <dbReference type="ARBA" id="ARBA00022729"/>
    </source>
</evidence>
<dbReference type="GO" id="GO:0009251">
    <property type="term" value="P:glucan catabolic process"/>
    <property type="evidence" value="ECO:0007669"/>
    <property type="project" value="TreeGrafter"/>
</dbReference>
<dbReference type="EC" id="3.2.1.21" evidence="3"/>
<dbReference type="FunFam" id="2.60.40.10:FF:000495">
    <property type="entry name" value="Periplasmic beta-glucosidase"/>
    <property type="match status" value="1"/>
</dbReference>
<dbReference type="Proteomes" id="UP000824132">
    <property type="component" value="Unassembled WGS sequence"/>
</dbReference>
<comment type="caution">
    <text evidence="8">The sequence shown here is derived from an EMBL/GenBank/DDBJ whole genome shotgun (WGS) entry which is preliminary data.</text>
</comment>
<dbReference type="GO" id="GO:0008422">
    <property type="term" value="F:beta-glucosidase activity"/>
    <property type="evidence" value="ECO:0007669"/>
    <property type="project" value="UniProtKB-EC"/>
</dbReference>
<dbReference type="EMBL" id="DXCL01000021">
    <property type="protein sequence ID" value="HIZ03355.1"/>
    <property type="molecule type" value="Genomic_DNA"/>
</dbReference>
<dbReference type="AlphaFoldDB" id="A0A9D2CYS6"/>
<evidence type="ECO:0000256" key="5">
    <source>
        <dbReference type="ARBA" id="ARBA00022801"/>
    </source>
</evidence>
<evidence type="ECO:0000256" key="1">
    <source>
        <dbReference type="ARBA" id="ARBA00000448"/>
    </source>
</evidence>
<organism evidence="8 9">
    <name type="scientific">Candidatus Borkfalkia avistercoris</name>
    <dbReference type="NCBI Taxonomy" id="2838504"/>
    <lineage>
        <taxon>Bacteria</taxon>
        <taxon>Bacillati</taxon>
        <taxon>Bacillota</taxon>
        <taxon>Clostridia</taxon>
        <taxon>Christensenellales</taxon>
        <taxon>Christensenellaceae</taxon>
        <taxon>Candidatus Borkfalkia</taxon>
    </lineage>
</organism>
<comment type="catalytic activity">
    <reaction evidence="1">
        <text>Hydrolysis of terminal, non-reducing beta-D-glucosyl residues with release of beta-D-glucose.</text>
        <dbReference type="EC" id="3.2.1.21"/>
    </reaction>
</comment>
<dbReference type="InterPro" id="IPR051915">
    <property type="entry name" value="Cellulose_Degrad_GH3"/>
</dbReference>
<dbReference type="Gene3D" id="3.20.20.300">
    <property type="entry name" value="Glycoside hydrolase, family 3, N-terminal domain"/>
    <property type="match status" value="1"/>
</dbReference>
<feature type="domain" description="Fibronectin type III-like" evidence="7">
    <location>
        <begin position="633"/>
        <end position="702"/>
    </location>
</feature>
<dbReference type="PANTHER" id="PTHR30620">
    <property type="entry name" value="PERIPLASMIC BETA-GLUCOSIDASE-RELATED"/>
    <property type="match status" value="1"/>
</dbReference>
<sequence>MDKAIKKCIEEMSLEDKARQLSQVNAVIVRAETKAEITGKDEGMDLCEADTREVGSVLNFNGAADAIAVQDEYLSKSEGKIPLIFMQDVVHGFRTVFPVPLALGCSFDPSLAEACAEVSAVEAKYNGVQVTFSPMVDLVRDPRWGRVMESTGEDAYLNGEMGKAFVRGYHKGGILCCVKHFAAYGAAEAGKEYNTTDVSERNLKEYYLPAYRACVEEGADMVMSSFNLLNGVPVNGHKDLLVDTLRKEWGFDGVLISDYAAVKEMIRHGYLETLKECAETAINNQVDMEMMSSSYIHYLPELVGEGRVKEGRIDESLRRVLELKQKAGLFENKYGETDAKRAEEVCLCPEHRALARRAAARTCVLLKNNGVLPLSAEQNIALAGPYAAEKNILGGWACWGRPEEAVSVYDGVRAALGREVVCAAGCGGKLLDKDESGIPAAVAAVKGCAVAVVCVGEPSECSGEATSRADLRIPAPQASLVRAVSEAGCKVVAVVFGGRPQVLTEIEPYCDAILYAWQPGTEGGNAVADLLFGREEPVGRLAMSFPRATGQCPIYYNCFNTGRPRVPDSIENVSFISSYRDTLNAPLYPFGYGLGYTEWELSAPRLSSPVIGQGGKTKVSAKLKNTGSRAGETLVQLYIRDRFASVVRPVRELKAFRRASLPAGGETEVCFELTEEMLRFYTASGKYESEAGRFDVMLGFSSENVQTCELILEK</sequence>
<reference evidence="8" key="1">
    <citation type="journal article" date="2021" name="PeerJ">
        <title>Extensive microbial diversity within the chicken gut microbiome revealed by metagenomics and culture.</title>
        <authorList>
            <person name="Gilroy R."/>
            <person name="Ravi A."/>
            <person name="Getino M."/>
            <person name="Pursley I."/>
            <person name="Horton D.L."/>
            <person name="Alikhan N.F."/>
            <person name="Baker D."/>
            <person name="Gharbi K."/>
            <person name="Hall N."/>
            <person name="Watson M."/>
            <person name="Adriaenssens E.M."/>
            <person name="Foster-Nyarko E."/>
            <person name="Jarju S."/>
            <person name="Secka A."/>
            <person name="Antonio M."/>
            <person name="Oren A."/>
            <person name="Chaudhuri R.R."/>
            <person name="La Ragione R."/>
            <person name="Hildebrand F."/>
            <person name="Pallen M.J."/>
        </authorList>
    </citation>
    <scope>NUCLEOTIDE SEQUENCE</scope>
    <source>
        <strain evidence="8">CHK187-5294</strain>
    </source>
</reference>